<dbReference type="GO" id="GO:0016020">
    <property type="term" value="C:membrane"/>
    <property type="evidence" value="ECO:0007669"/>
    <property type="project" value="UniProtKB-SubCell"/>
</dbReference>
<evidence type="ECO:0000256" key="1">
    <source>
        <dbReference type="ARBA" id="ARBA00004167"/>
    </source>
</evidence>
<keyword evidence="3" id="KW-1133">Transmembrane helix</keyword>
<comment type="caution">
    <text evidence="6">The sequence shown here is derived from an EMBL/GenBank/DDBJ whole genome shotgun (WGS) entry which is preliminary data.</text>
</comment>
<organism evidence="6 7">
    <name type="scientific">Parahalioglobus pacificus</name>
    <dbReference type="NCBI Taxonomy" id="930806"/>
    <lineage>
        <taxon>Bacteria</taxon>
        <taxon>Pseudomonadati</taxon>
        <taxon>Pseudomonadota</taxon>
        <taxon>Gammaproteobacteria</taxon>
        <taxon>Cellvibrionales</taxon>
        <taxon>Halieaceae</taxon>
        <taxon>Parahalioglobus</taxon>
    </lineage>
</organism>
<dbReference type="EMBL" id="BMYM01000001">
    <property type="protein sequence ID" value="GHD28774.1"/>
    <property type="molecule type" value="Genomic_DNA"/>
</dbReference>
<protein>
    <submittedName>
        <fullName evidence="6">Metallopeptidase</fullName>
    </submittedName>
</protein>
<gene>
    <name evidence="6" type="ORF">GCM10007053_08500</name>
</gene>
<keyword evidence="7" id="KW-1185">Reference proteome</keyword>
<dbReference type="Pfam" id="PF04228">
    <property type="entry name" value="Zn_peptidase"/>
    <property type="match status" value="1"/>
</dbReference>
<feature type="compositionally biased region" description="Basic and acidic residues" evidence="5">
    <location>
        <begin position="8"/>
        <end position="17"/>
    </location>
</feature>
<evidence type="ECO:0000256" key="3">
    <source>
        <dbReference type="ARBA" id="ARBA00022989"/>
    </source>
</evidence>
<dbReference type="SUPFAM" id="SSF55486">
    <property type="entry name" value="Metalloproteases ('zincins'), catalytic domain"/>
    <property type="match status" value="1"/>
</dbReference>
<reference evidence="6" key="2">
    <citation type="submission" date="2020-09" db="EMBL/GenBank/DDBJ databases">
        <authorList>
            <person name="Sun Q."/>
            <person name="Kim S."/>
        </authorList>
    </citation>
    <scope>NUCLEOTIDE SEQUENCE</scope>
    <source>
        <strain evidence="6">KCTC 23430</strain>
    </source>
</reference>
<dbReference type="PANTHER" id="PTHR30168:SF0">
    <property type="entry name" value="INNER MEMBRANE PROTEIN"/>
    <property type="match status" value="1"/>
</dbReference>
<dbReference type="Proteomes" id="UP000644693">
    <property type="component" value="Unassembled WGS sequence"/>
</dbReference>
<name>A0A918XEM9_9GAMM</name>
<dbReference type="InterPro" id="IPR007343">
    <property type="entry name" value="Uncharacterised_pept_Zn_put"/>
</dbReference>
<keyword evidence="2" id="KW-0812">Transmembrane</keyword>
<evidence type="ECO:0000256" key="2">
    <source>
        <dbReference type="ARBA" id="ARBA00022692"/>
    </source>
</evidence>
<sequence length="305" mass="32596">MRWKGRRRSDYVQDRRSQQPAMGSVGGSSGLLRLIPALLGTKSGRTILTVGVLVIVGSRMMGIDLLPLLLGGGGTSAVQSSGAGSSATTTEAEDELAEFAAVILADTEDTWGQIFAAEGRQYPPPTLVLFRGQVHSACGTASSAVGPFYCPADQQLYLDLDFFDELSRRFGAPGDFAQAYVIAHEVGHHIQTVLGISQRVRDQSRGLAQAQVNALSVRQELQADCFAGIWGHYASAQGDFLESGDFEEAITAASAIGDDTLQRNAGGRVVPDSFTHGTSEQRMRWFRTGFEQGSLNACDTFASRG</sequence>
<reference evidence="6" key="1">
    <citation type="journal article" date="2014" name="Int. J. Syst. Evol. Microbiol.">
        <title>Complete genome sequence of Corynebacterium casei LMG S-19264T (=DSM 44701T), isolated from a smear-ripened cheese.</title>
        <authorList>
            <consortium name="US DOE Joint Genome Institute (JGI-PGF)"/>
            <person name="Walter F."/>
            <person name="Albersmeier A."/>
            <person name="Kalinowski J."/>
            <person name="Ruckert C."/>
        </authorList>
    </citation>
    <scope>NUCLEOTIDE SEQUENCE</scope>
    <source>
        <strain evidence="6">KCTC 23430</strain>
    </source>
</reference>
<proteinExistence type="predicted"/>
<keyword evidence="4" id="KW-0472">Membrane</keyword>
<evidence type="ECO:0000313" key="7">
    <source>
        <dbReference type="Proteomes" id="UP000644693"/>
    </source>
</evidence>
<feature type="region of interest" description="Disordered" evidence="5">
    <location>
        <begin position="1"/>
        <end position="26"/>
    </location>
</feature>
<dbReference type="AlphaFoldDB" id="A0A918XEM9"/>
<dbReference type="RefSeq" id="WP_189475425.1">
    <property type="nucleotide sequence ID" value="NZ_BMYM01000001.1"/>
</dbReference>
<evidence type="ECO:0000256" key="4">
    <source>
        <dbReference type="ARBA" id="ARBA00023136"/>
    </source>
</evidence>
<evidence type="ECO:0000313" key="6">
    <source>
        <dbReference type="EMBL" id="GHD28774.1"/>
    </source>
</evidence>
<accession>A0A918XEM9</accession>
<dbReference type="PANTHER" id="PTHR30168">
    <property type="entry name" value="PUTATIVE MEMBRANE PROTEIN YPFJ"/>
    <property type="match status" value="1"/>
</dbReference>
<evidence type="ECO:0000256" key="5">
    <source>
        <dbReference type="SAM" id="MobiDB-lite"/>
    </source>
</evidence>
<comment type="subcellular location">
    <subcellularLocation>
        <location evidence="1">Membrane</location>
        <topology evidence="1">Single-pass membrane protein</topology>
    </subcellularLocation>
</comment>